<dbReference type="Proteomes" id="UP000830158">
    <property type="component" value="Chromosome"/>
</dbReference>
<protein>
    <submittedName>
        <fullName evidence="1">SRPBCC family protein</fullName>
    </submittedName>
</protein>
<dbReference type="Pfam" id="PF10604">
    <property type="entry name" value="Polyketide_cyc2"/>
    <property type="match status" value="1"/>
</dbReference>
<dbReference type="EMBL" id="CP091196">
    <property type="protein sequence ID" value="UQS25405.1"/>
    <property type="molecule type" value="Genomic_DNA"/>
</dbReference>
<reference evidence="1" key="1">
    <citation type="submission" date="2022-01" db="EMBL/GenBank/DDBJ databases">
        <title>PSI-footprinting approach for the identification of protein synthesis inhibitor producers.</title>
        <authorList>
            <person name="Handel F."/>
            <person name="Kulik A."/>
            <person name="Wex K.W."/>
            <person name="Berscheid A."/>
            <person name="Saur J.S."/>
            <person name="Winkler A."/>
            <person name="Wibberg D."/>
            <person name="Kalinowski J."/>
            <person name="Broetz-Oesterhelt H."/>
            <person name="Mast Y."/>
        </authorList>
    </citation>
    <scope>NUCLEOTIDE SEQUENCE</scope>
    <source>
        <strain evidence="1">KNN 49.3e</strain>
    </source>
</reference>
<keyword evidence="2" id="KW-1185">Reference proteome</keyword>
<gene>
    <name evidence="1" type="ORF">L1857_22655</name>
</gene>
<evidence type="ECO:0000313" key="2">
    <source>
        <dbReference type="Proteomes" id="UP000830158"/>
    </source>
</evidence>
<organism evidence="1 2">
    <name type="scientific">Amycolatopsis thermalba</name>
    <dbReference type="NCBI Taxonomy" id="944492"/>
    <lineage>
        <taxon>Bacteria</taxon>
        <taxon>Bacillati</taxon>
        <taxon>Actinomycetota</taxon>
        <taxon>Actinomycetes</taxon>
        <taxon>Pseudonocardiales</taxon>
        <taxon>Pseudonocardiaceae</taxon>
        <taxon>Amycolatopsis</taxon>
    </lineage>
</organism>
<name>A0ABY4NZ80_9PSEU</name>
<dbReference type="Gene3D" id="3.30.530.20">
    <property type="match status" value="1"/>
</dbReference>
<dbReference type="InterPro" id="IPR019587">
    <property type="entry name" value="Polyketide_cyclase/dehydratase"/>
</dbReference>
<dbReference type="InterPro" id="IPR023393">
    <property type="entry name" value="START-like_dom_sf"/>
</dbReference>
<dbReference type="SUPFAM" id="SSF55961">
    <property type="entry name" value="Bet v1-like"/>
    <property type="match status" value="1"/>
</dbReference>
<accession>A0ABY4NZ80</accession>
<dbReference type="CDD" id="cd07812">
    <property type="entry name" value="SRPBCC"/>
    <property type="match status" value="1"/>
</dbReference>
<sequence length="144" mass="15577">MGSIHVSAELPAAPEKVWQTFSQPDRFEQWLTIHTRWKGDVPAEWRQGSQVSEVVTMLGMANTITWTVEEYDAPKKLEISGTGMAGVKVRFTLSVEPAGAGGSTATIDAEFTGAMIVGALGKAVEKDARKNLTESLDKLKDLVA</sequence>
<evidence type="ECO:0000313" key="1">
    <source>
        <dbReference type="EMBL" id="UQS25405.1"/>
    </source>
</evidence>
<proteinExistence type="predicted"/>
<dbReference type="RefSeq" id="WP_094007608.1">
    <property type="nucleotide sequence ID" value="NZ_CP091196.1"/>
</dbReference>